<comment type="catalytic activity">
    <reaction evidence="1 5 6">
        <text>[protein]-peptidylproline (omega=180) = [protein]-peptidylproline (omega=0)</text>
        <dbReference type="Rhea" id="RHEA:16237"/>
        <dbReference type="Rhea" id="RHEA-COMP:10747"/>
        <dbReference type="Rhea" id="RHEA-COMP:10748"/>
        <dbReference type="ChEBI" id="CHEBI:83833"/>
        <dbReference type="ChEBI" id="CHEBI:83834"/>
        <dbReference type="EC" id="5.2.1.8"/>
    </reaction>
</comment>
<sequence>MLAELGRSTLCIVVLLAATTATYAQSTPATDTLRTLNGARYVVSQPGNGTPAKAGQQVTVLYTGFLPNGRIFDSSATEGRPLKIRLGRNEVIKGWEELLLLLPPGARARVWIPAALAYGAKGTRNPDNPDEYLIAPNTDLVFDIAVLKVK</sequence>
<evidence type="ECO:0000256" key="7">
    <source>
        <dbReference type="SAM" id="SignalP"/>
    </source>
</evidence>
<dbReference type="InterPro" id="IPR046357">
    <property type="entry name" value="PPIase_dom_sf"/>
</dbReference>
<dbReference type="RefSeq" id="WP_139514780.1">
    <property type="nucleotide sequence ID" value="NZ_CP040896.1"/>
</dbReference>
<dbReference type="Proteomes" id="UP000305398">
    <property type="component" value="Chromosome"/>
</dbReference>
<keyword evidence="4 5" id="KW-0413">Isomerase</keyword>
<evidence type="ECO:0000256" key="4">
    <source>
        <dbReference type="ARBA" id="ARBA00023235"/>
    </source>
</evidence>
<dbReference type="Pfam" id="PF00254">
    <property type="entry name" value="FKBP_C"/>
    <property type="match status" value="1"/>
</dbReference>
<dbReference type="PANTHER" id="PTHR43811:SF19">
    <property type="entry name" value="39 KDA FK506-BINDING NUCLEAR PROTEIN"/>
    <property type="match status" value="1"/>
</dbReference>
<dbReference type="EMBL" id="CP040896">
    <property type="protein sequence ID" value="QDA59599.1"/>
    <property type="molecule type" value="Genomic_DNA"/>
</dbReference>
<comment type="similarity">
    <text evidence="2 6">Belongs to the FKBP-type PPIase family.</text>
</comment>
<feature type="chain" id="PRO_5022996109" description="Peptidyl-prolyl cis-trans isomerase" evidence="7">
    <location>
        <begin position="27"/>
        <end position="150"/>
    </location>
</feature>
<dbReference type="OrthoDB" id="9814548at2"/>
<dbReference type="Gene3D" id="3.10.50.40">
    <property type="match status" value="1"/>
</dbReference>
<reference evidence="9 10" key="1">
    <citation type="submission" date="2019-06" db="EMBL/GenBank/DDBJ databases">
        <authorList>
            <person name="Srinivasan S."/>
        </authorList>
    </citation>
    <scope>NUCLEOTIDE SEQUENCE [LARGE SCALE GENOMIC DNA]</scope>
    <source>
        <strain evidence="9 10">17J68-5</strain>
    </source>
</reference>
<evidence type="ECO:0000256" key="5">
    <source>
        <dbReference type="PROSITE-ProRule" id="PRU00277"/>
    </source>
</evidence>
<evidence type="ECO:0000313" key="9">
    <source>
        <dbReference type="EMBL" id="QDA59599.1"/>
    </source>
</evidence>
<name>A0A5B7ZXS9_9BACT</name>
<dbReference type="SUPFAM" id="SSF54534">
    <property type="entry name" value="FKBP-like"/>
    <property type="match status" value="1"/>
</dbReference>
<dbReference type="PANTHER" id="PTHR43811">
    <property type="entry name" value="FKBP-TYPE PEPTIDYL-PROLYL CIS-TRANS ISOMERASE FKPA"/>
    <property type="match status" value="1"/>
</dbReference>
<keyword evidence="7" id="KW-0732">Signal</keyword>
<evidence type="ECO:0000256" key="3">
    <source>
        <dbReference type="ARBA" id="ARBA00023110"/>
    </source>
</evidence>
<evidence type="ECO:0000256" key="6">
    <source>
        <dbReference type="RuleBase" id="RU003915"/>
    </source>
</evidence>
<dbReference type="KEGG" id="hyj:FHG12_05515"/>
<evidence type="ECO:0000313" key="10">
    <source>
        <dbReference type="Proteomes" id="UP000305398"/>
    </source>
</evidence>
<dbReference type="InterPro" id="IPR001179">
    <property type="entry name" value="PPIase_FKBP_dom"/>
</dbReference>
<feature type="signal peptide" evidence="7">
    <location>
        <begin position="1"/>
        <end position="26"/>
    </location>
</feature>
<gene>
    <name evidence="9" type="ORF">FHG12_05515</name>
</gene>
<dbReference type="AlphaFoldDB" id="A0A5B7ZXS9"/>
<protein>
    <recommendedName>
        <fullName evidence="6">Peptidyl-prolyl cis-trans isomerase</fullName>
        <ecNumber evidence="6">5.2.1.8</ecNumber>
    </recommendedName>
</protein>
<organism evidence="9 10">
    <name type="scientific">Hymenobacter jejuensis</name>
    <dbReference type="NCBI Taxonomy" id="2502781"/>
    <lineage>
        <taxon>Bacteria</taxon>
        <taxon>Pseudomonadati</taxon>
        <taxon>Bacteroidota</taxon>
        <taxon>Cytophagia</taxon>
        <taxon>Cytophagales</taxon>
        <taxon>Hymenobacteraceae</taxon>
        <taxon>Hymenobacter</taxon>
    </lineage>
</organism>
<dbReference type="GO" id="GO:0003755">
    <property type="term" value="F:peptidyl-prolyl cis-trans isomerase activity"/>
    <property type="evidence" value="ECO:0007669"/>
    <property type="project" value="UniProtKB-UniRule"/>
</dbReference>
<evidence type="ECO:0000259" key="8">
    <source>
        <dbReference type="PROSITE" id="PS50059"/>
    </source>
</evidence>
<keyword evidence="3 5" id="KW-0697">Rotamase</keyword>
<proteinExistence type="inferred from homology"/>
<feature type="domain" description="PPIase FKBP-type" evidence="8">
    <location>
        <begin position="55"/>
        <end position="150"/>
    </location>
</feature>
<evidence type="ECO:0000256" key="1">
    <source>
        <dbReference type="ARBA" id="ARBA00000971"/>
    </source>
</evidence>
<dbReference type="EC" id="5.2.1.8" evidence="6"/>
<dbReference type="PROSITE" id="PS50059">
    <property type="entry name" value="FKBP_PPIASE"/>
    <property type="match status" value="1"/>
</dbReference>
<evidence type="ECO:0000256" key="2">
    <source>
        <dbReference type="ARBA" id="ARBA00006577"/>
    </source>
</evidence>
<keyword evidence="10" id="KW-1185">Reference proteome</keyword>
<accession>A0A5B7ZXS9</accession>